<dbReference type="SUPFAM" id="SSF53474">
    <property type="entry name" value="alpha/beta-Hydrolases"/>
    <property type="match status" value="1"/>
</dbReference>
<dbReference type="Pfam" id="PF00930">
    <property type="entry name" value="DPPIV_N"/>
    <property type="match status" value="1"/>
</dbReference>
<proteinExistence type="predicted"/>
<dbReference type="InterPro" id="IPR001375">
    <property type="entry name" value="Peptidase_S9_cat"/>
</dbReference>
<gene>
    <name evidence="15" type="ORF">MNOR_LOCUS18983</name>
</gene>
<dbReference type="SUPFAM" id="SSF82171">
    <property type="entry name" value="DPP6 N-terminal domain-like"/>
    <property type="match status" value="1"/>
</dbReference>
<keyword evidence="16" id="KW-1185">Reference proteome</keyword>
<evidence type="ECO:0000256" key="2">
    <source>
        <dbReference type="ARBA" id="ARBA00022438"/>
    </source>
</evidence>
<dbReference type="InterPro" id="IPR050278">
    <property type="entry name" value="Serine_Prot_S9B/DPPIV"/>
</dbReference>
<evidence type="ECO:0000256" key="4">
    <source>
        <dbReference type="ARBA" id="ARBA00022692"/>
    </source>
</evidence>
<dbReference type="GO" id="GO:0008236">
    <property type="term" value="F:serine-type peptidase activity"/>
    <property type="evidence" value="ECO:0007669"/>
    <property type="project" value="UniProtKB-KW"/>
</dbReference>
<keyword evidence="3" id="KW-0645">Protease</keyword>
<dbReference type="InterPro" id="IPR029058">
    <property type="entry name" value="AB_hydrolase_fold"/>
</dbReference>
<reference evidence="15 16" key="1">
    <citation type="submission" date="2024-05" db="EMBL/GenBank/DDBJ databases">
        <authorList>
            <person name="Wallberg A."/>
        </authorList>
    </citation>
    <scope>NUCLEOTIDE SEQUENCE [LARGE SCALE GENOMIC DNA]</scope>
</reference>
<evidence type="ECO:0000256" key="7">
    <source>
        <dbReference type="ARBA" id="ARBA00022968"/>
    </source>
</evidence>
<evidence type="ECO:0000256" key="12">
    <source>
        <dbReference type="SAM" id="Phobius"/>
    </source>
</evidence>
<feature type="transmembrane region" description="Helical" evidence="12">
    <location>
        <begin position="38"/>
        <end position="62"/>
    </location>
</feature>
<evidence type="ECO:0000256" key="3">
    <source>
        <dbReference type="ARBA" id="ARBA00022670"/>
    </source>
</evidence>
<dbReference type="InterPro" id="IPR002469">
    <property type="entry name" value="Peptidase_S9B_N"/>
</dbReference>
<evidence type="ECO:0000256" key="11">
    <source>
        <dbReference type="ARBA" id="ARBA00037847"/>
    </source>
</evidence>
<keyword evidence="4 12" id="KW-0812">Transmembrane</keyword>
<dbReference type="PANTHER" id="PTHR11731:SF200">
    <property type="entry name" value="DIPEPTIDYL PEPTIDASE 10, ISOFORM B"/>
    <property type="match status" value="1"/>
</dbReference>
<keyword evidence="2" id="KW-0031">Aminopeptidase</keyword>
<dbReference type="GO" id="GO:0008239">
    <property type="term" value="F:dipeptidyl-peptidase activity"/>
    <property type="evidence" value="ECO:0007669"/>
    <property type="project" value="TreeGrafter"/>
</dbReference>
<organism evidence="15 16">
    <name type="scientific">Meganyctiphanes norvegica</name>
    <name type="common">Northern krill</name>
    <name type="synonym">Thysanopoda norvegica</name>
    <dbReference type="NCBI Taxonomy" id="48144"/>
    <lineage>
        <taxon>Eukaryota</taxon>
        <taxon>Metazoa</taxon>
        <taxon>Ecdysozoa</taxon>
        <taxon>Arthropoda</taxon>
        <taxon>Crustacea</taxon>
        <taxon>Multicrustacea</taxon>
        <taxon>Malacostraca</taxon>
        <taxon>Eumalacostraca</taxon>
        <taxon>Eucarida</taxon>
        <taxon>Euphausiacea</taxon>
        <taxon>Euphausiidae</taxon>
        <taxon>Meganyctiphanes</taxon>
    </lineage>
</organism>
<evidence type="ECO:0000256" key="5">
    <source>
        <dbReference type="ARBA" id="ARBA00022801"/>
    </source>
</evidence>
<dbReference type="Gene3D" id="2.140.10.30">
    <property type="entry name" value="Dipeptidylpeptidase IV, N-terminal domain"/>
    <property type="match status" value="1"/>
</dbReference>
<dbReference type="GO" id="GO:0006508">
    <property type="term" value="P:proteolysis"/>
    <property type="evidence" value="ECO:0007669"/>
    <property type="project" value="UniProtKB-KW"/>
</dbReference>
<dbReference type="EMBL" id="CAXKWB010013863">
    <property type="protein sequence ID" value="CAL4108826.1"/>
    <property type="molecule type" value="Genomic_DNA"/>
</dbReference>
<dbReference type="AlphaFoldDB" id="A0AAV2R1S6"/>
<evidence type="ECO:0000256" key="8">
    <source>
        <dbReference type="ARBA" id="ARBA00022989"/>
    </source>
</evidence>
<evidence type="ECO:0000313" key="16">
    <source>
        <dbReference type="Proteomes" id="UP001497623"/>
    </source>
</evidence>
<evidence type="ECO:0000313" key="15">
    <source>
        <dbReference type="EMBL" id="CAL4108826.1"/>
    </source>
</evidence>
<keyword evidence="10" id="KW-0325">Glycoprotein</keyword>
<protein>
    <submittedName>
        <fullName evidence="15">Uncharacterized protein</fullName>
    </submittedName>
</protein>
<evidence type="ECO:0000259" key="13">
    <source>
        <dbReference type="Pfam" id="PF00326"/>
    </source>
</evidence>
<evidence type="ECO:0000256" key="1">
    <source>
        <dbReference type="ARBA" id="ARBA00004606"/>
    </source>
</evidence>
<keyword evidence="9 12" id="KW-0472">Membrane</keyword>
<keyword evidence="5" id="KW-0378">Hydrolase</keyword>
<dbReference type="Pfam" id="PF00326">
    <property type="entry name" value="Peptidase_S9"/>
    <property type="match status" value="1"/>
</dbReference>
<evidence type="ECO:0000256" key="10">
    <source>
        <dbReference type="ARBA" id="ARBA00023180"/>
    </source>
</evidence>
<comment type="subcellular location">
    <subcellularLocation>
        <location evidence="11">Endomembrane system</location>
        <topology evidence="11">Single-pass membrane protein</topology>
    </subcellularLocation>
    <subcellularLocation>
        <location evidence="1">Membrane</location>
        <topology evidence="1">Single-pass type II membrane protein</topology>
    </subcellularLocation>
</comment>
<feature type="domain" description="Peptidase S9 prolyl oligopeptidase catalytic" evidence="13">
    <location>
        <begin position="609"/>
        <end position="810"/>
    </location>
</feature>
<dbReference type="GO" id="GO:0012505">
    <property type="term" value="C:endomembrane system"/>
    <property type="evidence" value="ECO:0007669"/>
    <property type="project" value="UniProtKB-SubCell"/>
</dbReference>
<evidence type="ECO:0000259" key="14">
    <source>
        <dbReference type="Pfam" id="PF00930"/>
    </source>
</evidence>
<evidence type="ECO:0000256" key="6">
    <source>
        <dbReference type="ARBA" id="ARBA00022825"/>
    </source>
</evidence>
<dbReference type="GO" id="GO:0004177">
    <property type="term" value="F:aminopeptidase activity"/>
    <property type="evidence" value="ECO:0007669"/>
    <property type="project" value="UniProtKB-KW"/>
</dbReference>
<evidence type="ECO:0000256" key="9">
    <source>
        <dbReference type="ARBA" id="ARBA00023136"/>
    </source>
</evidence>
<feature type="domain" description="Dipeptidylpeptidase IV N-terminal" evidence="14">
    <location>
        <begin position="140"/>
        <end position="523"/>
    </location>
</feature>
<keyword evidence="8 12" id="KW-1133">Transmembrane helix</keyword>
<accession>A0AAV2R1S6</accession>
<sequence>MSFGDWEYQKAKRRSQSHAQITHALEDLLKSTSDNRNYWGILISLVVIIGIIGLIALSVVLLTPPLPGEGVTGTRFTLDHIVSGKFDPPPVPGTWISDTEILFRDDHGGLSVIHSRNLSVTHLLSNLTLKLLDVEDFQLSPDRKYLLFRHSFKGDISEYGLHPLASYSIMQINFTHPRVSSRAPVHKLTLGPKDSAHSQFVYATWAPGNAQYIILVHKNDLYLKKSSTADTAIQITASGKTGTIYNGITNFLYKEYILQSTSALWVNTKGSWMCFAEFNDSNVDEIGVPNYSEDYVKMHKLRYPKVDRPNPVVSLKMVQLDKSPTSIVDLKPPLLLSQKEHYLTSVKWIDNETLSVVWMNRPQDKTISVICQPPNWECQTVFVGDRGPNVDIEKFPLLGVNQTSFLVLLTQNIKDSGDFRHIYQGYLNGGQVVPLTPGNYNVIKMLAWDSENSQVYYIGSIQSKPLSRHLWRVSSLEASAPLQEECITCELHHTKPPCDHYTALMASDNFNEILLQCWGPGVPNTILYSLTTKEVLYDIQSNAFLQEATEAMAWPKLNTFKINLQNNINTTIRLMLPPEHQSDDSVLRPLIIRVGSHPEDHYINNKWGADWNTYLVSNKSWVVAEMNLEFPRQHSTKASEKAQGPVEARNYLLALKSMLDSSTFLDKRRIAVWGWGHSATNALHMLAQDQSNLISCVGAVSPITDWSQYVSYYSEQYLGSATVEPGTNFKGYAESSLINYVSDIKKDRTMFVHGTGDENVHYSHMLKMVKELVNSGIALKQQVYTDEDHSLRTVRKHLFTTLDKYIEDCFPPYTHEELNLALGDA</sequence>
<keyword evidence="6" id="KW-0720">Serine protease</keyword>
<comment type="caution">
    <text evidence="15">The sequence shown here is derived from an EMBL/GenBank/DDBJ whole genome shotgun (WGS) entry which is preliminary data.</text>
</comment>
<dbReference type="GO" id="GO:0005886">
    <property type="term" value="C:plasma membrane"/>
    <property type="evidence" value="ECO:0007669"/>
    <property type="project" value="TreeGrafter"/>
</dbReference>
<dbReference type="Gene3D" id="3.40.50.1820">
    <property type="entry name" value="alpha/beta hydrolase"/>
    <property type="match status" value="1"/>
</dbReference>
<dbReference type="PANTHER" id="PTHR11731">
    <property type="entry name" value="PROTEASE FAMILY S9B,C DIPEPTIDYL-PEPTIDASE IV-RELATED"/>
    <property type="match status" value="1"/>
</dbReference>
<name>A0AAV2R1S6_MEGNR</name>
<keyword evidence="7" id="KW-0735">Signal-anchor</keyword>
<feature type="non-terminal residue" evidence="15">
    <location>
        <position position="825"/>
    </location>
</feature>
<dbReference type="Proteomes" id="UP001497623">
    <property type="component" value="Unassembled WGS sequence"/>
</dbReference>